<dbReference type="AlphaFoldDB" id="A0AAD5KY36"/>
<protein>
    <submittedName>
        <fullName evidence="2">Uncharacterized protein</fullName>
    </submittedName>
</protein>
<gene>
    <name evidence="2" type="ORF">GHT06_020460</name>
</gene>
<evidence type="ECO:0000313" key="3">
    <source>
        <dbReference type="Proteomes" id="UP000820818"/>
    </source>
</evidence>
<organism evidence="2 3">
    <name type="scientific">Daphnia sinensis</name>
    <dbReference type="NCBI Taxonomy" id="1820382"/>
    <lineage>
        <taxon>Eukaryota</taxon>
        <taxon>Metazoa</taxon>
        <taxon>Ecdysozoa</taxon>
        <taxon>Arthropoda</taxon>
        <taxon>Crustacea</taxon>
        <taxon>Branchiopoda</taxon>
        <taxon>Diplostraca</taxon>
        <taxon>Cladocera</taxon>
        <taxon>Anomopoda</taxon>
        <taxon>Daphniidae</taxon>
        <taxon>Daphnia</taxon>
        <taxon>Daphnia similis group</taxon>
    </lineage>
</organism>
<feature type="region of interest" description="Disordered" evidence="1">
    <location>
        <begin position="45"/>
        <end position="75"/>
    </location>
</feature>
<dbReference type="Proteomes" id="UP000820818">
    <property type="component" value="Linkage Group LG9"/>
</dbReference>
<feature type="region of interest" description="Disordered" evidence="1">
    <location>
        <begin position="143"/>
        <end position="165"/>
    </location>
</feature>
<name>A0AAD5KY36_9CRUS</name>
<reference evidence="2 3" key="1">
    <citation type="submission" date="2022-05" db="EMBL/GenBank/DDBJ databases">
        <title>A multi-omics perspective on studying reproductive biology in Daphnia sinensis.</title>
        <authorList>
            <person name="Jia J."/>
        </authorList>
    </citation>
    <scope>NUCLEOTIDE SEQUENCE [LARGE SCALE GENOMIC DNA]</scope>
    <source>
        <strain evidence="2 3">WSL</strain>
    </source>
</reference>
<accession>A0AAD5KY36</accession>
<proteinExistence type="predicted"/>
<evidence type="ECO:0000313" key="2">
    <source>
        <dbReference type="EMBL" id="KAI9552595.1"/>
    </source>
</evidence>
<feature type="compositionally biased region" description="Polar residues" evidence="1">
    <location>
        <begin position="45"/>
        <end position="56"/>
    </location>
</feature>
<comment type="caution">
    <text evidence="2">The sequence shown here is derived from an EMBL/GenBank/DDBJ whole genome shotgun (WGS) entry which is preliminary data.</text>
</comment>
<feature type="region of interest" description="Disordered" evidence="1">
    <location>
        <begin position="90"/>
        <end position="129"/>
    </location>
</feature>
<evidence type="ECO:0000256" key="1">
    <source>
        <dbReference type="SAM" id="MobiDB-lite"/>
    </source>
</evidence>
<sequence>MKDREPAYRETVSETTARLIAQRRKTEDLQVLFRFVYAGIASSNSSFTEISDSPPSQFRPPVEPISQQQAADPTPRRLRLDYFRSTGQQLADFISPPSPKKPRFYRPYSPRPVEQLPDPPTPPGVKESEPVNIIPYLADCEVRSDVGESEEEPAPAKSEQPIRSWRIRNTRTQIVCTVTSSQLFGNLDQQPRRK</sequence>
<dbReference type="EMBL" id="WJBH02000009">
    <property type="protein sequence ID" value="KAI9552595.1"/>
    <property type="molecule type" value="Genomic_DNA"/>
</dbReference>
<keyword evidence="3" id="KW-1185">Reference proteome</keyword>